<feature type="compositionally biased region" description="Basic and acidic residues" evidence="1">
    <location>
        <begin position="10"/>
        <end position="23"/>
    </location>
</feature>
<accession>A0A3M7Q362</accession>
<reference evidence="2 3" key="1">
    <citation type="journal article" date="2018" name="Sci. Rep.">
        <title>Genomic signatures of local adaptation to the degree of environmental predictability in rotifers.</title>
        <authorList>
            <person name="Franch-Gras L."/>
            <person name="Hahn C."/>
            <person name="Garcia-Roger E.M."/>
            <person name="Carmona M.J."/>
            <person name="Serra M."/>
            <person name="Gomez A."/>
        </authorList>
    </citation>
    <scope>NUCLEOTIDE SEQUENCE [LARGE SCALE GENOMIC DNA]</scope>
    <source>
        <strain evidence="2">HYR1</strain>
    </source>
</reference>
<evidence type="ECO:0000313" key="3">
    <source>
        <dbReference type="Proteomes" id="UP000276133"/>
    </source>
</evidence>
<evidence type="ECO:0000256" key="1">
    <source>
        <dbReference type="SAM" id="MobiDB-lite"/>
    </source>
</evidence>
<comment type="caution">
    <text evidence="2">The sequence shown here is derived from an EMBL/GenBank/DDBJ whole genome shotgun (WGS) entry which is preliminary data.</text>
</comment>
<dbReference type="Proteomes" id="UP000276133">
    <property type="component" value="Unassembled WGS sequence"/>
</dbReference>
<organism evidence="2 3">
    <name type="scientific">Brachionus plicatilis</name>
    <name type="common">Marine rotifer</name>
    <name type="synonym">Brachionus muelleri</name>
    <dbReference type="NCBI Taxonomy" id="10195"/>
    <lineage>
        <taxon>Eukaryota</taxon>
        <taxon>Metazoa</taxon>
        <taxon>Spiralia</taxon>
        <taxon>Gnathifera</taxon>
        <taxon>Rotifera</taxon>
        <taxon>Eurotatoria</taxon>
        <taxon>Monogononta</taxon>
        <taxon>Pseudotrocha</taxon>
        <taxon>Ploima</taxon>
        <taxon>Brachionidae</taxon>
        <taxon>Brachionus</taxon>
    </lineage>
</organism>
<evidence type="ECO:0000313" key="2">
    <source>
        <dbReference type="EMBL" id="RNA05629.1"/>
    </source>
</evidence>
<dbReference type="OrthoDB" id="10189250at2759"/>
<proteinExistence type="predicted"/>
<sequence length="182" mass="21493">MVSNQCCKRKGTEEEKKAKKSKTETGTVSIEIKQERQSPPTTSAPFDNSRIYIVDERIQIEPFNFALSDNQWLMGRHIESAFDYIQIYSRNSFLYIANDWKCEKLIRNNFLIRESPEMDKIFIVNVNNLHWINLTNIIHSESENNQSLEQNWFVYDSMNNIRNCMATAQIFKFVSCMIFILK</sequence>
<keyword evidence="3" id="KW-1185">Reference proteome</keyword>
<gene>
    <name evidence="2" type="ORF">BpHYR1_005441</name>
</gene>
<dbReference type="AlphaFoldDB" id="A0A3M7Q362"/>
<dbReference type="EMBL" id="REGN01007655">
    <property type="protein sequence ID" value="RNA05629.1"/>
    <property type="molecule type" value="Genomic_DNA"/>
</dbReference>
<feature type="region of interest" description="Disordered" evidence="1">
    <location>
        <begin position="1"/>
        <end position="44"/>
    </location>
</feature>
<name>A0A3M7Q362_BRAPC</name>
<protein>
    <submittedName>
        <fullName evidence="2">Uncharacterized protein</fullName>
    </submittedName>
</protein>